<evidence type="ECO:0000313" key="3">
    <source>
        <dbReference type="Proteomes" id="UP000000759"/>
    </source>
</evidence>
<dbReference type="RefSeq" id="XP_002182347.1">
    <property type="nucleotide sequence ID" value="XM_002182311.1"/>
</dbReference>
<dbReference type="AlphaFoldDB" id="B7G538"/>
<reference evidence="3" key="2">
    <citation type="submission" date="2008-08" db="EMBL/GenBank/DDBJ databases">
        <authorList>
            <consortium name="Diatom Consortium"/>
            <person name="Grigoriev I."/>
            <person name="Grimwood J."/>
            <person name="Kuo A."/>
            <person name="Otillar R.P."/>
            <person name="Salamov A."/>
            <person name="Detter J.C."/>
            <person name="Lindquist E."/>
            <person name="Shapiro H."/>
            <person name="Lucas S."/>
            <person name="Glavina del Rio T."/>
            <person name="Pitluck S."/>
            <person name="Rokhsar D."/>
            <person name="Bowler C."/>
        </authorList>
    </citation>
    <scope>GENOME REANNOTATION</scope>
    <source>
        <strain evidence="3">CCAP 1055/1</strain>
    </source>
</reference>
<dbReference type="Proteomes" id="UP000000759">
    <property type="component" value="Chromosome 15"/>
</dbReference>
<dbReference type="HOGENOM" id="CLU_1790678_0_0_1"/>
<reference evidence="2 3" key="1">
    <citation type="journal article" date="2008" name="Nature">
        <title>The Phaeodactylum genome reveals the evolutionary history of diatom genomes.</title>
        <authorList>
            <person name="Bowler C."/>
            <person name="Allen A.E."/>
            <person name="Badger J.H."/>
            <person name="Grimwood J."/>
            <person name="Jabbari K."/>
            <person name="Kuo A."/>
            <person name="Maheswari U."/>
            <person name="Martens C."/>
            <person name="Maumus F."/>
            <person name="Otillar R.P."/>
            <person name="Rayko E."/>
            <person name="Salamov A."/>
            <person name="Vandepoele K."/>
            <person name="Beszteri B."/>
            <person name="Gruber A."/>
            <person name="Heijde M."/>
            <person name="Katinka M."/>
            <person name="Mock T."/>
            <person name="Valentin K."/>
            <person name="Verret F."/>
            <person name="Berges J.A."/>
            <person name="Brownlee C."/>
            <person name="Cadoret J.P."/>
            <person name="Chiovitti A."/>
            <person name="Choi C.J."/>
            <person name="Coesel S."/>
            <person name="De Martino A."/>
            <person name="Detter J.C."/>
            <person name="Durkin C."/>
            <person name="Falciatore A."/>
            <person name="Fournet J."/>
            <person name="Haruta M."/>
            <person name="Huysman M.J."/>
            <person name="Jenkins B.D."/>
            <person name="Jiroutova K."/>
            <person name="Jorgensen R.E."/>
            <person name="Joubert Y."/>
            <person name="Kaplan A."/>
            <person name="Kroger N."/>
            <person name="Kroth P.G."/>
            <person name="La Roche J."/>
            <person name="Lindquist E."/>
            <person name="Lommer M."/>
            <person name="Martin-Jezequel V."/>
            <person name="Lopez P.J."/>
            <person name="Lucas S."/>
            <person name="Mangogna M."/>
            <person name="McGinnis K."/>
            <person name="Medlin L.K."/>
            <person name="Montsant A."/>
            <person name="Oudot-Le Secq M.P."/>
            <person name="Napoli C."/>
            <person name="Obornik M."/>
            <person name="Parker M.S."/>
            <person name="Petit J.L."/>
            <person name="Porcel B.M."/>
            <person name="Poulsen N."/>
            <person name="Robison M."/>
            <person name="Rychlewski L."/>
            <person name="Rynearson T.A."/>
            <person name="Schmutz J."/>
            <person name="Shapiro H."/>
            <person name="Siaut M."/>
            <person name="Stanley M."/>
            <person name="Sussman M.R."/>
            <person name="Taylor A.R."/>
            <person name="Vardi A."/>
            <person name="von Dassow P."/>
            <person name="Vyverman W."/>
            <person name="Willis A."/>
            <person name="Wyrwicz L.S."/>
            <person name="Rokhsar D.S."/>
            <person name="Weissenbach J."/>
            <person name="Armbrust E.V."/>
            <person name="Green B.R."/>
            <person name="Van de Peer Y."/>
            <person name="Grigoriev I.V."/>
        </authorList>
    </citation>
    <scope>NUCLEOTIDE SEQUENCE [LARGE SCALE GENOMIC DNA]</scope>
    <source>
        <strain evidence="2 3">CCAP 1055/1</strain>
    </source>
</reference>
<dbReference type="KEGG" id="pti:PHATRDRAFT_47842"/>
<gene>
    <name evidence="2" type="ORF">PHATRDRAFT_47842</name>
</gene>
<dbReference type="EMBL" id="CM000617">
    <property type="protein sequence ID" value="EEC46248.1"/>
    <property type="molecule type" value="Genomic_DNA"/>
</dbReference>
<evidence type="ECO:0000256" key="1">
    <source>
        <dbReference type="SAM" id="SignalP"/>
    </source>
</evidence>
<organism evidence="2 3">
    <name type="scientific">Phaeodactylum tricornutum (strain CCAP 1055/1)</name>
    <dbReference type="NCBI Taxonomy" id="556484"/>
    <lineage>
        <taxon>Eukaryota</taxon>
        <taxon>Sar</taxon>
        <taxon>Stramenopiles</taxon>
        <taxon>Ochrophyta</taxon>
        <taxon>Bacillariophyta</taxon>
        <taxon>Bacillariophyceae</taxon>
        <taxon>Bacillariophycidae</taxon>
        <taxon>Naviculales</taxon>
        <taxon>Phaeodactylaceae</taxon>
        <taxon>Phaeodactylum</taxon>
    </lineage>
</organism>
<evidence type="ECO:0000313" key="2">
    <source>
        <dbReference type="EMBL" id="EEC46248.1"/>
    </source>
</evidence>
<dbReference type="InParanoid" id="B7G538"/>
<feature type="signal peptide" evidence="1">
    <location>
        <begin position="1"/>
        <end position="21"/>
    </location>
</feature>
<keyword evidence="3" id="KW-1185">Reference proteome</keyword>
<sequence>MTHLIEMQLMVASMACAKVLAFSSFPVPPISLGKNDQIDSRTQVHAWSFLVSATDNLRSLNWYDDVGNPCRRKELYNDEPFEFIFAIGQDWPNNVDVLVDAAPTLSLASRGRSFLSKTTKFACRVLGRPPSVSKIRREDNLPIHY</sequence>
<feature type="chain" id="PRO_5002855778" evidence="1">
    <location>
        <begin position="22"/>
        <end position="145"/>
    </location>
</feature>
<accession>B7G538</accession>
<name>B7G538_PHATC</name>
<dbReference type="GeneID" id="7202978"/>
<dbReference type="PaxDb" id="2850-Phatr47842"/>
<proteinExistence type="predicted"/>
<protein>
    <submittedName>
        <fullName evidence="2">Uncharacterized protein</fullName>
    </submittedName>
</protein>
<keyword evidence="1" id="KW-0732">Signal</keyword>